<evidence type="ECO:0000313" key="1">
    <source>
        <dbReference type="EMBL" id="KAG6592269.1"/>
    </source>
</evidence>
<protein>
    <submittedName>
        <fullName evidence="1">Uncharacterized protein</fullName>
    </submittedName>
</protein>
<keyword evidence="2" id="KW-1185">Reference proteome</keyword>
<organism evidence="1 2">
    <name type="scientific">Cucurbita argyrosperma subsp. sororia</name>
    <dbReference type="NCBI Taxonomy" id="37648"/>
    <lineage>
        <taxon>Eukaryota</taxon>
        <taxon>Viridiplantae</taxon>
        <taxon>Streptophyta</taxon>
        <taxon>Embryophyta</taxon>
        <taxon>Tracheophyta</taxon>
        <taxon>Spermatophyta</taxon>
        <taxon>Magnoliopsida</taxon>
        <taxon>eudicotyledons</taxon>
        <taxon>Gunneridae</taxon>
        <taxon>Pentapetalae</taxon>
        <taxon>rosids</taxon>
        <taxon>fabids</taxon>
        <taxon>Cucurbitales</taxon>
        <taxon>Cucurbitaceae</taxon>
        <taxon>Cucurbiteae</taxon>
        <taxon>Cucurbita</taxon>
    </lineage>
</organism>
<evidence type="ECO:0000313" key="2">
    <source>
        <dbReference type="Proteomes" id="UP000685013"/>
    </source>
</evidence>
<accession>A0AAV6N8D5</accession>
<gene>
    <name evidence="1" type="ORF">SDJN03_14615</name>
</gene>
<sequence length="119" mass="13299">MYLTLKVLLMRKGGRTNLICIATQPLNIRNRPNLLVSQIIVMGSQLTRFTKVDHHQTAHLKVLKPAVSIYQRFIVSGCLFQMILDICSQLLNTVAILSASALRSIEEGILAKSVVRQGR</sequence>
<comment type="caution">
    <text evidence="1">The sequence shown here is derived from an EMBL/GenBank/DDBJ whole genome shotgun (WGS) entry which is preliminary data.</text>
</comment>
<dbReference type="AlphaFoldDB" id="A0AAV6N8D5"/>
<dbReference type="Proteomes" id="UP000685013">
    <property type="component" value="Chromosome 9"/>
</dbReference>
<dbReference type="EMBL" id="JAGKQH010000009">
    <property type="protein sequence ID" value="KAG6592269.1"/>
    <property type="molecule type" value="Genomic_DNA"/>
</dbReference>
<feature type="non-terminal residue" evidence="1">
    <location>
        <position position="1"/>
    </location>
</feature>
<name>A0AAV6N8D5_9ROSI</name>
<reference evidence="1 2" key="1">
    <citation type="journal article" date="2021" name="Hortic Res">
        <title>The domestication of Cucurbita argyrosperma as revealed by the genome of its wild relative.</title>
        <authorList>
            <person name="Barrera-Redondo J."/>
            <person name="Sanchez-de la Vega G."/>
            <person name="Aguirre-Liguori J.A."/>
            <person name="Castellanos-Morales G."/>
            <person name="Gutierrez-Guerrero Y.T."/>
            <person name="Aguirre-Dugua X."/>
            <person name="Aguirre-Planter E."/>
            <person name="Tenaillon M.I."/>
            <person name="Lira-Saade R."/>
            <person name="Eguiarte L.E."/>
        </authorList>
    </citation>
    <scope>NUCLEOTIDE SEQUENCE [LARGE SCALE GENOMIC DNA]</scope>
    <source>
        <strain evidence="1">JBR-2021</strain>
    </source>
</reference>
<proteinExistence type="predicted"/>